<evidence type="ECO:0000313" key="1">
    <source>
        <dbReference type="EMBL" id="QDH91160.1"/>
    </source>
</evidence>
<gene>
    <name evidence="1" type="ORF">H1Bulk30639e312_000001</name>
</gene>
<sequence length="113" mass="12611">MPLSFVCDWFVPVGPWLETLRSWDGLTFVDGSVTLFTRRAAQSVVHFSGAVSGAPGQLFDENATYYREIVQFERGRLTDFPSAHMPRGFKNGLKSIEHAANSVALLTGFFKPR</sequence>
<protein>
    <submittedName>
        <fullName evidence="1">Uncharacterized protein</fullName>
    </submittedName>
</protein>
<reference evidence="1" key="1">
    <citation type="submission" date="2019-05" db="EMBL/GenBank/DDBJ databases">
        <title>Metatranscriptomic reconstruction reveals RNA viruses with the potential to shape carbon cycling in soil.</title>
        <authorList>
            <person name="Starr E.P."/>
            <person name="Nuccio E."/>
            <person name="Pett-Ridge J."/>
            <person name="Banfield J.F."/>
            <person name="Firestone M.K."/>
        </authorList>
    </citation>
    <scope>NUCLEOTIDE SEQUENCE</scope>
    <source>
        <strain evidence="1">H1_Bulk_30_scaffold_639_e_312</strain>
    </source>
</reference>
<dbReference type="EMBL" id="MN036051">
    <property type="protein sequence ID" value="QDH91160.1"/>
    <property type="molecule type" value="Genomic_RNA"/>
</dbReference>
<organism evidence="1">
    <name type="scientific">Leviviridae sp</name>
    <dbReference type="NCBI Taxonomy" id="2027243"/>
    <lineage>
        <taxon>Viruses</taxon>
        <taxon>Riboviria</taxon>
        <taxon>Orthornavirae</taxon>
        <taxon>Lenarviricota</taxon>
        <taxon>Leviviricetes</taxon>
        <taxon>Norzivirales</taxon>
        <taxon>Fiersviridae</taxon>
    </lineage>
</organism>
<proteinExistence type="predicted"/>
<name>A0A514DC31_9VIRU</name>
<accession>A0A514DC31</accession>